<dbReference type="Gramene" id="arahy.Tifrunner.gnm2.ann2.Ah13g187500.1">
    <property type="protein sequence ID" value="arahy.Tifrunner.gnm2.ann2.Ah13g187500.1-CDS"/>
    <property type="gene ID" value="arahy.Tifrunner.gnm2.ann2.Ah13g187500"/>
</dbReference>
<dbReference type="Pfam" id="PF00249">
    <property type="entry name" value="Myb_DNA-binding"/>
    <property type="match status" value="2"/>
</dbReference>
<dbReference type="EMBL" id="SDMP01000013">
    <property type="protein sequence ID" value="RYR21660.1"/>
    <property type="molecule type" value="Genomic_DNA"/>
</dbReference>
<feature type="region of interest" description="Disordered" evidence="5">
    <location>
        <begin position="115"/>
        <end position="165"/>
    </location>
</feature>
<evidence type="ECO:0000256" key="3">
    <source>
        <dbReference type="ARBA" id="ARBA00023125"/>
    </source>
</evidence>
<dbReference type="GO" id="GO:0003677">
    <property type="term" value="F:DNA binding"/>
    <property type="evidence" value="ECO:0007669"/>
    <property type="project" value="UniProtKB-KW"/>
</dbReference>
<evidence type="ECO:0000256" key="2">
    <source>
        <dbReference type="ARBA" id="ARBA00022737"/>
    </source>
</evidence>
<dbReference type="SMART" id="SM00717">
    <property type="entry name" value="SANT"/>
    <property type="match status" value="2"/>
</dbReference>
<dbReference type="STRING" id="3818.A0A445A5D4"/>
<dbReference type="GO" id="GO:0005634">
    <property type="term" value="C:nucleus"/>
    <property type="evidence" value="ECO:0007669"/>
    <property type="project" value="UniProtKB-SubCell"/>
</dbReference>
<evidence type="ECO:0000259" key="6">
    <source>
        <dbReference type="PROSITE" id="PS50090"/>
    </source>
</evidence>
<dbReference type="OrthoDB" id="2143914at2759"/>
<feature type="domain" description="Myb-like" evidence="6">
    <location>
        <begin position="9"/>
        <end position="61"/>
    </location>
</feature>
<evidence type="ECO:0000313" key="8">
    <source>
        <dbReference type="EMBL" id="RYR21660.1"/>
    </source>
</evidence>
<dbReference type="PANTHER" id="PTHR47999">
    <property type="entry name" value="TRANSCRIPTION FACTOR MYB8-RELATED-RELATED"/>
    <property type="match status" value="1"/>
</dbReference>
<gene>
    <name evidence="8" type="ORF">Ahy_B03g066971</name>
</gene>
<dbReference type="Proteomes" id="UP000289738">
    <property type="component" value="Chromosome B03"/>
</dbReference>
<evidence type="ECO:0000256" key="1">
    <source>
        <dbReference type="ARBA" id="ARBA00004123"/>
    </source>
</evidence>
<dbReference type="InterPro" id="IPR009057">
    <property type="entry name" value="Homeodomain-like_sf"/>
</dbReference>
<keyword evidence="4" id="KW-0539">Nucleus</keyword>
<sequence>MVRAPFYDKYGVKKGAWSREEDQRLIAFVQRYGHSNWRQLPKFAGLARCGKSCRLRWLNYLRPNLKHGNYTQEEEELIIKLHQELGNRWSLIAERLPGRTDNEIKNHWHSHLKKLSSKHNNNEINPSSESESESKSNNPIDDDILEGKHTNQPKESVRPSYDYVDSANNNKFQHRVLESSSSTETSSYTDDEVGHSYYSLITPNNVEQSTIMNNSPTSSEDYCVVPSVSFEEFGGDFWTEPFIVANNDAYGNDEIIISGEDDVGFLVPYLYESADFCFNL</sequence>
<evidence type="ECO:0000256" key="5">
    <source>
        <dbReference type="SAM" id="MobiDB-lite"/>
    </source>
</evidence>
<feature type="domain" description="HTH myb-type" evidence="7">
    <location>
        <begin position="9"/>
        <end position="61"/>
    </location>
</feature>
<comment type="subcellular location">
    <subcellularLocation>
        <location evidence="1">Nucleus</location>
    </subcellularLocation>
</comment>
<dbReference type="PROSITE" id="PS51294">
    <property type="entry name" value="HTH_MYB"/>
    <property type="match status" value="2"/>
</dbReference>
<keyword evidence="2" id="KW-0677">Repeat</keyword>
<dbReference type="SUPFAM" id="SSF46689">
    <property type="entry name" value="Homeodomain-like"/>
    <property type="match status" value="1"/>
</dbReference>
<dbReference type="SMR" id="A0A445A5D4"/>
<dbReference type="FunFam" id="1.10.10.60:FF:000001">
    <property type="entry name" value="MYB-related transcription factor"/>
    <property type="match status" value="1"/>
</dbReference>
<evidence type="ECO:0000256" key="4">
    <source>
        <dbReference type="ARBA" id="ARBA00023242"/>
    </source>
</evidence>
<dbReference type="PROSITE" id="PS50090">
    <property type="entry name" value="MYB_LIKE"/>
    <property type="match status" value="2"/>
</dbReference>
<feature type="domain" description="HTH myb-type" evidence="7">
    <location>
        <begin position="62"/>
        <end position="116"/>
    </location>
</feature>
<name>A0A445A5D4_ARAHY</name>
<proteinExistence type="predicted"/>
<dbReference type="PANTHER" id="PTHR47999:SF47">
    <property type="entry name" value="MYB-RELATED PROTEIN MYB4"/>
    <property type="match status" value="1"/>
</dbReference>
<dbReference type="AlphaFoldDB" id="A0A445A5D4"/>
<dbReference type="Gene3D" id="1.10.10.60">
    <property type="entry name" value="Homeodomain-like"/>
    <property type="match status" value="2"/>
</dbReference>
<dbReference type="InterPro" id="IPR017930">
    <property type="entry name" value="Myb_dom"/>
</dbReference>
<keyword evidence="3" id="KW-0238">DNA-binding</keyword>
<feature type="compositionally biased region" description="Low complexity" evidence="5">
    <location>
        <begin position="122"/>
        <end position="139"/>
    </location>
</feature>
<comment type="caution">
    <text evidence="8">The sequence shown here is derived from an EMBL/GenBank/DDBJ whole genome shotgun (WGS) entry which is preliminary data.</text>
</comment>
<dbReference type="InterPro" id="IPR015495">
    <property type="entry name" value="Myb_TF_plants"/>
</dbReference>
<keyword evidence="9" id="KW-1185">Reference proteome</keyword>
<organism evidence="8 9">
    <name type="scientific">Arachis hypogaea</name>
    <name type="common">Peanut</name>
    <dbReference type="NCBI Taxonomy" id="3818"/>
    <lineage>
        <taxon>Eukaryota</taxon>
        <taxon>Viridiplantae</taxon>
        <taxon>Streptophyta</taxon>
        <taxon>Embryophyta</taxon>
        <taxon>Tracheophyta</taxon>
        <taxon>Spermatophyta</taxon>
        <taxon>Magnoliopsida</taxon>
        <taxon>eudicotyledons</taxon>
        <taxon>Gunneridae</taxon>
        <taxon>Pentapetalae</taxon>
        <taxon>rosids</taxon>
        <taxon>fabids</taxon>
        <taxon>Fabales</taxon>
        <taxon>Fabaceae</taxon>
        <taxon>Papilionoideae</taxon>
        <taxon>50 kb inversion clade</taxon>
        <taxon>dalbergioids sensu lato</taxon>
        <taxon>Dalbergieae</taxon>
        <taxon>Pterocarpus clade</taxon>
        <taxon>Arachis</taxon>
    </lineage>
</organism>
<evidence type="ECO:0000259" key="7">
    <source>
        <dbReference type="PROSITE" id="PS51294"/>
    </source>
</evidence>
<evidence type="ECO:0000313" key="9">
    <source>
        <dbReference type="Proteomes" id="UP000289738"/>
    </source>
</evidence>
<dbReference type="CDD" id="cd00167">
    <property type="entry name" value="SANT"/>
    <property type="match status" value="2"/>
</dbReference>
<feature type="domain" description="Myb-like" evidence="6">
    <location>
        <begin position="62"/>
        <end position="112"/>
    </location>
</feature>
<accession>A0A445A5D4</accession>
<dbReference type="InterPro" id="IPR001005">
    <property type="entry name" value="SANT/Myb"/>
</dbReference>
<reference evidence="8 9" key="1">
    <citation type="submission" date="2019-01" db="EMBL/GenBank/DDBJ databases">
        <title>Sequencing of cultivated peanut Arachis hypogaea provides insights into genome evolution and oil improvement.</title>
        <authorList>
            <person name="Chen X."/>
        </authorList>
    </citation>
    <scope>NUCLEOTIDE SEQUENCE [LARGE SCALE GENOMIC DNA]</scope>
    <source>
        <strain evidence="9">cv. Fuhuasheng</strain>
        <tissue evidence="8">Leaves</tissue>
    </source>
</reference>
<protein>
    <submittedName>
        <fullName evidence="8">Uncharacterized protein</fullName>
    </submittedName>
</protein>